<evidence type="ECO:0000256" key="1">
    <source>
        <dbReference type="SAM" id="Coils"/>
    </source>
</evidence>
<evidence type="ECO:0000313" key="2">
    <source>
        <dbReference type="EMBL" id="CAD8065596.1"/>
    </source>
</evidence>
<reference evidence="2" key="1">
    <citation type="submission" date="2021-01" db="EMBL/GenBank/DDBJ databases">
        <authorList>
            <consortium name="Genoscope - CEA"/>
            <person name="William W."/>
        </authorList>
    </citation>
    <scope>NUCLEOTIDE SEQUENCE</scope>
</reference>
<proteinExistence type="predicted"/>
<evidence type="ECO:0000313" key="3">
    <source>
        <dbReference type="Proteomes" id="UP000692954"/>
    </source>
</evidence>
<keyword evidence="3" id="KW-1185">Reference proteome</keyword>
<dbReference type="AlphaFoldDB" id="A0A8S1LM30"/>
<feature type="coiled-coil region" evidence="1">
    <location>
        <begin position="85"/>
        <end position="121"/>
    </location>
</feature>
<sequence>MKIIAQETHKKDHYFTYLPQKIIQQLKRRRINIIIEEPIKINSQKGQVQDEKSQYPKDVVVLKKIISFILNAFQKFLRARDDPNSKNLEQKIIELKSLKKKAKQQAKQASVKLEIKELKQLMEWKEGSLDFSTLFIKYLKSKELKDYIDKNKKIKSIPTKDDYHKAVKLVFLELQKKDKLFVKFISKNQSFQEIVLNEYEYDSFDSKSQFEEEQNDYSKNFLVRDNLQKNYHGILGQ</sequence>
<accession>A0A8S1LM30</accession>
<comment type="caution">
    <text evidence="2">The sequence shown here is derived from an EMBL/GenBank/DDBJ whole genome shotgun (WGS) entry which is preliminary data.</text>
</comment>
<dbReference type="Proteomes" id="UP000692954">
    <property type="component" value="Unassembled WGS sequence"/>
</dbReference>
<organism evidence="2 3">
    <name type="scientific">Paramecium sonneborni</name>
    <dbReference type="NCBI Taxonomy" id="65129"/>
    <lineage>
        <taxon>Eukaryota</taxon>
        <taxon>Sar</taxon>
        <taxon>Alveolata</taxon>
        <taxon>Ciliophora</taxon>
        <taxon>Intramacronucleata</taxon>
        <taxon>Oligohymenophorea</taxon>
        <taxon>Peniculida</taxon>
        <taxon>Parameciidae</taxon>
        <taxon>Paramecium</taxon>
    </lineage>
</organism>
<gene>
    <name evidence="2" type="ORF">PSON_ATCC_30995.1.T0200302</name>
</gene>
<keyword evidence="1" id="KW-0175">Coiled coil</keyword>
<dbReference type="EMBL" id="CAJJDN010000020">
    <property type="protein sequence ID" value="CAD8065596.1"/>
    <property type="molecule type" value="Genomic_DNA"/>
</dbReference>
<protein>
    <submittedName>
        <fullName evidence="2">Uncharacterized protein</fullName>
    </submittedName>
</protein>
<name>A0A8S1LM30_9CILI</name>